<reference evidence="3" key="1">
    <citation type="journal article" date="2010" name="Nat. Biotechnol.">
        <title>Draft genome sequence of the oilseed species Ricinus communis.</title>
        <authorList>
            <person name="Chan A.P."/>
            <person name="Crabtree J."/>
            <person name="Zhao Q."/>
            <person name="Lorenzi H."/>
            <person name="Orvis J."/>
            <person name="Puiu D."/>
            <person name="Melake-Berhan A."/>
            <person name="Jones K.M."/>
            <person name="Redman J."/>
            <person name="Chen G."/>
            <person name="Cahoon E.B."/>
            <person name="Gedil M."/>
            <person name="Stanke M."/>
            <person name="Haas B.J."/>
            <person name="Wortman J.R."/>
            <person name="Fraser-Liggett C.M."/>
            <person name="Ravel J."/>
            <person name="Rabinowicz P.D."/>
        </authorList>
    </citation>
    <scope>NUCLEOTIDE SEQUENCE [LARGE SCALE GENOMIC DNA]</scope>
    <source>
        <strain evidence="3">cv. Hale</strain>
    </source>
</reference>
<dbReference type="Proteomes" id="UP000008311">
    <property type="component" value="Unassembled WGS sequence"/>
</dbReference>
<name>B9REH0_RICCO</name>
<evidence type="ECO:0000256" key="1">
    <source>
        <dbReference type="SAM" id="MobiDB-lite"/>
    </source>
</evidence>
<accession>B9REH0</accession>
<dbReference type="InParanoid" id="B9REH0"/>
<proteinExistence type="predicted"/>
<feature type="compositionally biased region" description="Polar residues" evidence="1">
    <location>
        <begin position="1"/>
        <end position="15"/>
    </location>
</feature>
<evidence type="ECO:0000313" key="2">
    <source>
        <dbReference type="EMBL" id="EEF50173.1"/>
    </source>
</evidence>
<dbReference type="AlphaFoldDB" id="B9REH0"/>
<dbReference type="EMBL" id="EQ973776">
    <property type="protein sequence ID" value="EEF50173.1"/>
    <property type="molecule type" value="Genomic_DNA"/>
</dbReference>
<protein>
    <submittedName>
        <fullName evidence="2">Uncharacterized protein</fullName>
    </submittedName>
</protein>
<evidence type="ECO:0000313" key="3">
    <source>
        <dbReference type="Proteomes" id="UP000008311"/>
    </source>
</evidence>
<keyword evidence="3" id="KW-1185">Reference proteome</keyword>
<feature type="region of interest" description="Disordered" evidence="1">
    <location>
        <begin position="1"/>
        <end position="28"/>
    </location>
</feature>
<gene>
    <name evidence="2" type="ORF">RCOM_1769580</name>
</gene>
<sequence length="132" mass="14401">MTLVVSTQASNQSLALRSPPPGSSFRKHPQIIDEDDCIKVEIPHSSSQYPNPRLFLKKKYRITPTVDKPPLAEELAEAVKEAVKSKFSDVDLSFLDDLDIEKIGNQAHEKVAQEAEAAAGEVALGVVVNPPL</sequence>
<organism evidence="2 3">
    <name type="scientific">Ricinus communis</name>
    <name type="common">Castor bean</name>
    <dbReference type="NCBI Taxonomy" id="3988"/>
    <lineage>
        <taxon>Eukaryota</taxon>
        <taxon>Viridiplantae</taxon>
        <taxon>Streptophyta</taxon>
        <taxon>Embryophyta</taxon>
        <taxon>Tracheophyta</taxon>
        <taxon>Spermatophyta</taxon>
        <taxon>Magnoliopsida</taxon>
        <taxon>eudicotyledons</taxon>
        <taxon>Gunneridae</taxon>
        <taxon>Pentapetalae</taxon>
        <taxon>rosids</taxon>
        <taxon>fabids</taxon>
        <taxon>Malpighiales</taxon>
        <taxon>Euphorbiaceae</taxon>
        <taxon>Acalyphoideae</taxon>
        <taxon>Acalypheae</taxon>
        <taxon>Ricinus</taxon>
    </lineage>
</organism>